<reference evidence="2 3" key="1">
    <citation type="submission" date="2019-06" db="EMBL/GenBank/DDBJ databases">
        <title>Draft genome sequence of the filamentous fungus Phialemoniopsis curvata isolated from diesel fuel.</title>
        <authorList>
            <person name="Varaljay V.A."/>
            <person name="Lyon W.J."/>
            <person name="Crouch A.L."/>
            <person name="Drake C.E."/>
            <person name="Hollomon J.M."/>
            <person name="Nadeau L.J."/>
            <person name="Nunn H.S."/>
            <person name="Stevenson B.S."/>
            <person name="Bojanowski C.L."/>
            <person name="Crookes-Goodson W.J."/>
        </authorList>
    </citation>
    <scope>NUCLEOTIDE SEQUENCE [LARGE SCALE GENOMIC DNA]</scope>
    <source>
        <strain evidence="2 3">D216</strain>
    </source>
</reference>
<feature type="region of interest" description="Disordered" evidence="1">
    <location>
        <begin position="1"/>
        <end position="149"/>
    </location>
</feature>
<feature type="compositionally biased region" description="Basic and acidic residues" evidence="1">
    <location>
        <begin position="133"/>
        <end position="145"/>
    </location>
</feature>
<feature type="compositionally biased region" description="Basic residues" evidence="1">
    <location>
        <begin position="72"/>
        <end position="83"/>
    </location>
</feature>
<name>A0A507AWL7_9PEZI</name>
<evidence type="ECO:0000313" key="3">
    <source>
        <dbReference type="Proteomes" id="UP000319257"/>
    </source>
</evidence>
<dbReference type="InParanoid" id="A0A507AWL7"/>
<proteinExistence type="predicted"/>
<feature type="compositionally biased region" description="Basic and acidic residues" evidence="1">
    <location>
        <begin position="52"/>
        <end position="61"/>
    </location>
</feature>
<feature type="compositionally biased region" description="Gly residues" evidence="1">
    <location>
        <begin position="122"/>
        <end position="132"/>
    </location>
</feature>
<comment type="caution">
    <text evidence="2">The sequence shown here is derived from an EMBL/GenBank/DDBJ whole genome shotgun (WGS) entry which is preliminary data.</text>
</comment>
<organism evidence="2 3">
    <name type="scientific">Thyridium curvatum</name>
    <dbReference type="NCBI Taxonomy" id="1093900"/>
    <lineage>
        <taxon>Eukaryota</taxon>
        <taxon>Fungi</taxon>
        <taxon>Dikarya</taxon>
        <taxon>Ascomycota</taxon>
        <taxon>Pezizomycotina</taxon>
        <taxon>Sordariomycetes</taxon>
        <taxon>Sordariomycetidae</taxon>
        <taxon>Thyridiales</taxon>
        <taxon>Thyridiaceae</taxon>
        <taxon>Thyridium</taxon>
    </lineage>
</organism>
<sequence>MAPSAAMHSHHLGARGTGGLLDLSGIPPQQQHLPRQGLRLPPPHPPALRVARAADEPDPRVRGPVAQPPPHRGPRVRGHRHLRLQAGGQDGDAGVHARHAGPDVGRAGGGGGAQPAADLGARGRGGGAGGGDVEPRGRRGGPGERGDEEVSSLACVFLAGRAGAGCRYGGPAHS</sequence>
<evidence type="ECO:0000256" key="1">
    <source>
        <dbReference type="SAM" id="MobiDB-lite"/>
    </source>
</evidence>
<gene>
    <name evidence="2" type="ORF">E0L32_009433</name>
</gene>
<dbReference type="AlphaFoldDB" id="A0A507AWL7"/>
<dbReference type="GeneID" id="41976880"/>
<dbReference type="Proteomes" id="UP000319257">
    <property type="component" value="Unassembled WGS sequence"/>
</dbReference>
<evidence type="ECO:0000313" key="2">
    <source>
        <dbReference type="EMBL" id="TPX09389.1"/>
    </source>
</evidence>
<keyword evidence="3" id="KW-1185">Reference proteome</keyword>
<protein>
    <submittedName>
        <fullName evidence="2">Uncharacterized protein</fullName>
    </submittedName>
</protein>
<feature type="compositionally biased region" description="Low complexity" evidence="1">
    <location>
        <begin position="27"/>
        <end position="39"/>
    </location>
</feature>
<dbReference type="RefSeq" id="XP_030991100.1">
    <property type="nucleotide sequence ID" value="XM_031144397.1"/>
</dbReference>
<accession>A0A507AWL7</accession>
<dbReference type="EMBL" id="SKBQ01000068">
    <property type="protein sequence ID" value="TPX09389.1"/>
    <property type="molecule type" value="Genomic_DNA"/>
</dbReference>